<dbReference type="Proteomes" id="UP000250235">
    <property type="component" value="Unassembled WGS sequence"/>
</dbReference>
<dbReference type="AlphaFoldDB" id="A0A2Z7AFB8"/>
<evidence type="ECO:0000313" key="1">
    <source>
        <dbReference type="EMBL" id="KZV20467.1"/>
    </source>
</evidence>
<accession>A0A2Z7AFB8</accession>
<evidence type="ECO:0000313" key="2">
    <source>
        <dbReference type="Proteomes" id="UP000250235"/>
    </source>
</evidence>
<reference evidence="1 2" key="1">
    <citation type="journal article" date="2015" name="Proc. Natl. Acad. Sci. U.S.A.">
        <title>The resurrection genome of Boea hygrometrica: A blueprint for survival of dehydration.</title>
        <authorList>
            <person name="Xiao L."/>
            <person name="Yang G."/>
            <person name="Zhang L."/>
            <person name="Yang X."/>
            <person name="Zhao S."/>
            <person name="Ji Z."/>
            <person name="Zhou Q."/>
            <person name="Hu M."/>
            <person name="Wang Y."/>
            <person name="Chen M."/>
            <person name="Xu Y."/>
            <person name="Jin H."/>
            <person name="Xiao X."/>
            <person name="Hu G."/>
            <person name="Bao F."/>
            <person name="Hu Y."/>
            <person name="Wan P."/>
            <person name="Li L."/>
            <person name="Deng X."/>
            <person name="Kuang T."/>
            <person name="Xiang C."/>
            <person name="Zhu J.K."/>
            <person name="Oliver M.J."/>
            <person name="He Y."/>
        </authorList>
    </citation>
    <scope>NUCLEOTIDE SEQUENCE [LARGE SCALE GENOMIC DNA]</scope>
    <source>
        <strain evidence="2">cv. XS01</strain>
    </source>
</reference>
<organism evidence="1 2">
    <name type="scientific">Dorcoceras hygrometricum</name>
    <dbReference type="NCBI Taxonomy" id="472368"/>
    <lineage>
        <taxon>Eukaryota</taxon>
        <taxon>Viridiplantae</taxon>
        <taxon>Streptophyta</taxon>
        <taxon>Embryophyta</taxon>
        <taxon>Tracheophyta</taxon>
        <taxon>Spermatophyta</taxon>
        <taxon>Magnoliopsida</taxon>
        <taxon>eudicotyledons</taxon>
        <taxon>Gunneridae</taxon>
        <taxon>Pentapetalae</taxon>
        <taxon>asterids</taxon>
        <taxon>lamiids</taxon>
        <taxon>Lamiales</taxon>
        <taxon>Gesneriaceae</taxon>
        <taxon>Didymocarpoideae</taxon>
        <taxon>Trichosporeae</taxon>
        <taxon>Loxocarpinae</taxon>
        <taxon>Dorcoceras</taxon>
    </lineage>
</organism>
<sequence>MIALDFLGTTHQSSSHNVAFNQVINQSVNQARDISPGTDNLKPSLTGHANSAPWAHNHCGSEITISDLTSPHDPLGITDSACKNHLVMVSIQYGPFNTYIPIRSTTIGKSRVARDLIAMHTSWRSNSDIASVTRLLAPTSFTRKPALQTVGGGRSSIRSTTGINLPPSICTRRSDGFCHGRNLLIAVIETRIQLAVGPQPLRLRNHNFGLVHRIMVKRLVTSPHDPLGITDSSCKNQLVVVSVQYGPFNTYIPIRSTTIGKSRVARDPIAMHTSWRSNSDIESVTRTKQTSSKVTVEQSAVGIYESVTRHWNQSQDTRNTLTLKPVGVNSTLLDSNKEGYLVVSRKEGYLLVSRKEAPAGFSLRSTCWFLAKKHLLVSP</sequence>
<keyword evidence="2" id="KW-1185">Reference proteome</keyword>
<name>A0A2Z7AFB8_9LAMI</name>
<protein>
    <submittedName>
        <fullName evidence="1">Uncharacterized protein</fullName>
    </submittedName>
</protein>
<gene>
    <name evidence="1" type="ORF">F511_34345</name>
</gene>
<dbReference type="EMBL" id="KV015649">
    <property type="protein sequence ID" value="KZV20467.1"/>
    <property type="molecule type" value="Genomic_DNA"/>
</dbReference>
<proteinExistence type="predicted"/>